<gene>
    <name evidence="1" type="ORF">DNU06_00015</name>
</gene>
<comment type="caution">
    <text evidence="1">The sequence shown here is derived from an EMBL/GenBank/DDBJ whole genome shotgun (WGS) entry which is preliminary data.</text>
</comment>
<dbReference type="Proteomes" id="UP000249248">
    <property type="component" value="Unassembled WGS sequence"/>
</dbReference>
<protein>
    <submittedName>
        <fullName evidence="1">Uncharacterized protein</fullName>
    </submittedName>
</protein>
<organism evidence="1 2">
    <name type="scientific">Putridiphycobacter roseus</name>
    <dbReference type="NCBI Taxonomy" id="2219161"/>
    <lineage>
        <taxon>Bacteria</taxon>
        <taxon>Pseudomonadati</taxon>
        <taxon>Bacteroidota</taxon>
        <taxon>Flavobacteriia</taxon>
        <taxon>Flavobacteriales</taxon>
        <taxon>Crocinitomicaceae</taxon>
        <taxon>Putridiphycobacter</taxon>
    </lineage>
</organism>
<dbReference type="RefSeq" id="WP_111061156.1">
    <property type="nucleotide sequence ID" value="NZ_JBHUCU010000007.1"/>
</dbReference>
<name>A0A2W1NFJ9_9FLAO</name>
<sequence length="139" mass="15209">MSCVLYQENKAFSQVLDLKVINKCELSISVTVLVIKDCPGNQNYSNYVFQQFTVPGFSAINLQAFYANDPSAHWVSATAQYIVPGGQSPWVVTTTPTMFCVGNNWNWGNGSGGGMSGGGMSGNWYYPPNGWDVQLVFKC</sequence>
<dbReference type="AlphaFoldDB" id="A0A2W1NFJ9"/>
<evidence type="ECO:0000313" key="2">
    <source>
        <dbReference type="Proteomes" id="UP000249248"/>
    </source>
</evidence>
<proteinExistence type="predicted"/>
<evidence type="ECO:0000313" key="1">
    <source>
        <dbReference type="EMBL" id="PZE18255.1"/>
    </source>
</evidence>
<keyword evidence="2" id="KW-1185">Reference proteome</keyword>
<accession>A0A2W1NFJ9</accession>
<reference evidence="1 2" key="1">
    <citation type="submission" date="2018-06" db="EMBL/GenBank/DDBJ databases">
        <title>The draft genome sequence of Crocinitomix sp. SM1701.</title>
        <authorList>
            <person name="Zhang X."/>
        </authorList>
    </citation>
    <scope>NUCLEOTIDE SEQUENCE [LARGE SCALE GENOMIC DNA]</scope>
    <source>
        <strain evidence="1 2">SM1701</strain>
    </source>
</reference>
<dbReference type="EMBL" id="QKSB01000001">
    <property type="protein sequence ID" value="PZE18255.1"/>
    <property type="molecule type" value="Genomic_DNA"/>
</dbReference>